<accession>A0ABN1J1E6</accession>
<proteinExistence type="predicted"/>
<organism evidence="1 2">
    <name type="scientific">Clostridium malenominatum</name>
    <dbReference type="NCBI Taxonomy" id="1539"/>
    <lineage>
        <taxon>Bacteria</taxon>
        <taxon>Bacillati</taxon>
        <taxon>Bacillota</taxon>
        <taxon>Clostridia</taxon>
        <taxon>Eubacteriales</taxon>
        <taxon>Clostridiaceae</taxon>
        <taxon>Clostridium</taxon>
    </lineage>
</organism>
<sequence length="113" mass="13221">MDILFEIQGVKFSEKDYQDNINEVEDILPIIQELQGDLEISEIQCVDINDCCDKTKMNYFSEIQGFITKDDEFVLKSEAEQFKEMYGGQSLDLFVIRIYKCVDCGKWIIDILE</sequence>
<dbReference type="Proteomes" id="UP001500339">
    <property type="component" value="Unassembled WGS sequence"/>
</dbReference>
<keyword evidence="2" id="KW-1185">Reference proteome</keyword>
<dbReference type="EMBL" id="BAAACF010000001">
    <property type="protein sequence ID" value="GAA0725719.1"/>
    <property type="molecule type" value="Genomic_DNA"/>
</dbReference>
<gene>
    <name evidence="1" type="ORF">GCM10008905_21530</name>
</gene>
<evidence type="ECO:0000313" key="1">
    <source>
        <dbReference type="EMBL" id="GAA0725719.1"/>
    </source>
</evidence>
<name>A0ABN1J1E6_9CLOT</name>
<protein>
    <submittedName>
        <fullName evidence="1">Uncharacterized protein</fullName>
    </submittedName>
</protein>
<reference evidence="1 2" key="1">
    <citation type="journal article" date="2019" name="Int. J. Syst. Evol. Microbiol.">
        <title>The Global Catalogue of Microorganisms (GCM) 10K type strain sequencing project: providing services to taxonomists for standard genome sequencing and annotation.</title>
        <authorList>
            <consortium name="The Broad Institute Genomics Platform"/>
            <consortium name="The Broad Institute Genome Sequencing Center for Infectious Disease"/>
            <person name="Wu L."/>
            <person name="Ma J."/>
        </authorList>
    </citation>
    <scope>NUCLEOTIDE SEQUENCE [LARGE SCALE GENOMIC DNA]</scope>
    <source>
        <strain evidence="1 2">JCM 1405</strain>
    </source>
</reference>
<dbReference type="RefSeq" id="WP_343769487.1">
    <property type="nucleotide sequence ID" value="NZ_BAAACF010000001.1"/>
</dbReference>
<comment type="caution">
    <text evidence="1">The sequence shown here is derived from an EMBL/GenBank/DDBJ whole genome shotgun (WGS) entry which is preliminary data.</text>
</comment>
<evidence type="ECO:0000313" key="2">
    <source>
        <dbReference type="Proteomes" id="UP001500339"/>
    </source>
</evidence>